<keyword evidence="6 8" id="KW-0067">ATP-binding</keyword>
<feature type="transmembrane region" description="Helical" evidence="9">
    <location>
        <begin position="20"/>
        <end position="39"/>
    </location>
</feature>
<keyword evidence="5 8" id="KW-0547">Nucleotide-binding</keyword>
<dbReference type="Proteomes" id="UP000199659">
    <property type="component" value="Unassembled WGS sequence"/>
</dbReference>
<evidence type="ECO:0000313" key="12">
    <source>
        <dbReference type="Proteomes" id="UP000199659"/>
    </source>
</evidence>
<dbReference type="InterPro" id="IPR012796">
    <property type="entry name" value="Lysidine-tRNA-synth_C"/>
</dbReference>
<dbReference type="SMART" id="SM00977">
    <property type="entry name" value="TilS_C"/>
    <property type="match status" value="1"/>
</dbReference>
<dbReference type="InterPro" id="IPR011063">
    <property type="entry name" value="TilS/TtcA_N"/>
</dbReference>
<evidence type="ECO:0000313" key="11">
    <source>
        <dbReference type="EMBL" id="SFR71717.1"/>
    </source>
</evidence>
<protein>
    <recommendedName>
        <fullName evidence="8">tRNA(Ile)-lysidine synthase</fullName>
        <ecNumber evidence="8">6.3.4.19</ecNumber>
    </recommendedName>
    <alternativeName>
        <fullName evidence="8">tRNA(Ile)-2-lysyl-cytidine synthase</fullName>
    </alternativeName>
    <alternativeName>
        <fullName evidence="8">tRNA(Ile)-lysidine synthetase</fullName>
    </alternativeName>
</protein>
<dbReference type="GO" id="GO:0006400">
    <property type="term" value="P:tRNA modification"/>
    <property type="evidence" value="ECO:0007669"/>
    <property type="project" value="UniProtKB-UniRule"/>
</dbReference>
<evidence type="ECO:0000256" key="6">
    <source>
        <dbReference type="ARBA" id="ARBA00022840"/>
    </source>
</evidence>
<gene>
    <name evidence="8" type="primary">tilS</name>
    <name evidence="11" type="ORF">SAMN05661086_01248</name>
</gene>
<evidence type="ECO:0000256" key="9">
    <source>
        <dbReference type="SAM" id="Phobius"/>
    </source>
</evidence>
<evidence type="ECO:0000256" key="7">
    <source>
        <dbReference type="ARBA" id="ARBA00048539"/>
    </source>
</evidence>
<feature type="domain" description="Lysidine-tRNA(Ile) synthetase C-terminal" evidence="10">
    <location>
        <begin position="393"/>
        <end position="465"/>
    </location>
</feature>
<dbReference type="InterPro" id="IPR012094">
    <property type="entry name" value="tRNA_Ile_lys_synt"/>
</dbReference>
<dbReference type="Gene3D" id="3.40.50.620">
    <property type="entry name" value="HUPs"/>
    <property type="match status" value="1"/>
</dbReference>
<dbReference type="InterPro" id="IPR012795">
    <property type="entry name" value="tRNA_Ile_lys_synt_N"/>
</dbReference>
<comment type="subcellular location">
    <subcellularLocation>
        <location evidence="1 8">Cytoplasm</location>
    </subcellularLocation>
</comment>
<dbReference type="Pfam" id="PF11734">
    <property type="entry name" value="TilS_C"/>
    <property type="match status" value="1"/>
</dbReference>
<comment type="function">
    <text evidence="8">Ligates lysine onto the cytidine present at position 34 of the AUA codon-specific tRNA(Ile) that contains the anticodon CAU, in an ATP-dependent manner. Cytidine is converted to lysidine, thus changing the amino acid specificity of the tRNA from methionine to isoleucine.</text>
</comment>
<evidence type="ECO:0000256" key="8">
    <source>
        <dbReference type="HAMAP-Rule" id="MF_01161"/>
    </source>
</evidence>
<evidence type="ECO:0000256" key="3">
    <source>
        <dbReference type="ARBA" id="ARBA00022598"/>
    </source>
</evidence>
<dbReference type="HAMAP" id="MF_01161">
    <property type="entry name" value="tRNA_Ile_lys_synt"/>
    <property type="match status" value="1"/>
</dbReference>
<name>A0A1I6IYC6_9FIRM</name>
<evidence type="ECO:0000256" key="1">
    <source>
        <dbReference type="ARBA" id="ARBA00004496"/>
    </source>
</evidence>
<dbReference type="Pfam" id="PF01171">
    <property type="entry name" value="ATP_bind_3"/>
    <property type="match status" value="1"/>
</dbReference>
<comment type="domain">
    <text evidence="8">The N-terminal region contains the highly conserved SGGXDS motif, predicted to be a P-loop motif involved in ATP binding.</text>
</comment>
<comment type="similarity">
    <text evidence="8">Belongs to the tRNA(Ile)-lysidine synthase family.</text>
</comment>
<evidence type="ECO:0000256" key="2">
    <source>
        <dbReference type="ARBA" id="ARBA00022490"/>
    </source>
</evidence>
<accession>A0A1I6IYC6</accession>
<dbReference type="EC" id="6.3.4.19" evidence="8"/>
<dbReference type="NCBIfam" id="TIGR02433">
    <property type="entry name" value="lysidine_TilS_C"/>
    <property type="match status" value="1"/>
</dbReference>
<proteinExistence type="inferred from homology"/>
<comment type="catalytic activity">
    <reaction evidence="7 8">
        <text>cytidine(34) in tRNA(Ile2) + L-lysine + ATP = lysidine(34) in tRNA(Ile2) + AMP + diphosphate + H(+)</text>
        <dbReference type="Rhea" id="RHEA:43744"/>
        <dbReference type="Rhea" id="RHEA-COMP:10625"/>
        <dbReference type="Rhea" id="RHEA-COMP:10670"/>
        <dbReference type="ChEBI" id="CHEBI:15378"/>
        <dbReference type="ChEBI" id="CHEBI:30616"/>
        <dbReference type="ChEBI" id="CHEBI:32551"/>
        <dbReference type="ChEBI" id="CHEBI:33019"/>
        <dbReference type="ChEBI" id="CHEBI:82748"/>
        <dbReference type="ChEBI" id="CHEBI:83665"/>
        <dbReference type="ChEBI" id="CHEBI:456215"/>
        <dbReference type="EC" id="6.3.4.19"/>
    </reaction>
</comment>
<dbReference type="PANTHER" id="PTHR43033">
    <property type="entry name" value="TRNA(ILE)-LYSIDINE SYNTHASE-RELATED"/>
    <property type="match status" value="1"/>
</dbReference>
<keyword evidence="9" id="KW-0472">Membrane</keyword>
<feature type="binding site" evidence="8">
    <location>
        <begin position="26"/>
        <end position="31"/>
    </location>
    <ligand>
        <name>ATP</name>
        <dbReference type="ChEBI" id="CHEBI:30616"/>
    </ligand>
</feature>
<dbReference type="RefSeq" id="WP_092559840.1">
    <property type="nucleotide sequence ID" value="NZ_FOYZ01000004.1"/>
</dbReference>
<dbReference type="SUPFAM" id="SSF82829">
    <property type="entry name" value="MesJ substrate recognition domain-like"/>
    <property type="match status" value="1"/>
</dbReference>
<dbReference type="GO" id="GO:0032267">
    <property type="term" value="F:tRNA(Ile)-lysidine synthase activity"/>
    <property type="evidence" value="ECO:0007669"/>
    <property type="project" value="UniProtKB-EC"/>
</dbReference>
<reference evidence="11 12" key="1">
    <citation type="submission" date="2016-10" db="EMBL/GenBank/DDBJ databases">
        <authorList>
            <person name="de Groot N.N."/>
        </authorList>
    </citation>
    <scope>NUCLEOTIDE SEQUENCE [LARGE SCALE GENOMIC DNA]</scope>
    <source>
        <strain evidence="11 12">743A</strain>
    </source>
</reference>
<dbReference type="AlphaFoldDB" id="A0A1I6IYC6"/>
<keyword evidence="9" id="KW-0812">Transmembrane</keyword>
<keyword evidence="12" id="KW-1185">Reference proteome</keyword>
<keyword evidence="3 8" id="KW-0436">Ligase</keyword>
<evidence type="ECO:0000259" key="10">
    <source>
        <dbReference type="SMART" id="SM00977"/>
    </source>
</evidence>
<dbReference type="NCBIfam" id="TIGR02432">
    <property type="entry name" value="lysidine_TilS_N"/>
    <property type="match status" value="1"/>
</dbReference>
<dbReference type="Gene3D" id="3.30.465.60">
    <property type="match status" value="1"/>
</dbReference>
<evidence type="ECO:0000256" key="5">
    <source>
        <dbReference type="ARBA" id="ARBA00022741"/>
    </source>
</evidence>
<dbReference type="GO" id="GO:0005737">
    <property type="term" value="C:cytoplasm"/>
    <property type="evidence" value="ECO:0007669"/>
    <property type="project" value="UniProtKB-SubCell"/>
</dbReference>
<dbReference type="GO" id="GO:0005524">
    <property type="term" value="F:ATP binding"/>
    <property type="evidence" value="ECO:0007669"/>
    <property type="project" value="UniProtKB-UniRule"/>
</dbReference>
<dbReference type="SUPFAM" id="SSF52402">
    <property type="entry name" value="Adenine nucleotide alpha hydrolases-like"/>
    <property type="match status" value="1"/>
</dbReference>
<keyword evidence="9" id="KW-1133">Transmembrane helix</keyword>
<dbReference type="STRING" id="37658.SAMN05661086_01248"/>
<dbReference type="InterPro" id="IPR014729">
    <property type="entry name" value="Rossmann-like_a/b/a_fold"/>
</dbReference>
<sequence length="473" mass="55377">MINKIREYVEKNQMLSEEDGVVLGVSGGADSVCLFFIMLELKKVYHLRLVVVHVNHGIRGEAAKEDEEYVKELCQKENVIFECVCEDVRKLAEQNGMSEEEAGRHVRYEAFQRACKKYGCNKIAVAHNKNDQGETVLFHLCRGSGLKGLTGMEPVRNNILRPLLIVERMEIEEYLEKRNIRYRIDTTNFETIYTRNKIRLELIPYLTNHINQQSLAHIIETANMLREVEVFVENYADTFFEMFVTQEKEAFIIPLPEFERENIVVQRAVIRKIYLLLAKKLKDIQFTHINSVIALLGKETGKKITLPYGMEGVRGYTELKIQKRKPVKKKEVSCVKIEEITSFNQKFIFEDKVIEFRLIEGEELDEIKRKKIHVIPKNDYTKWFDYDKIKNTVLLRGRKPGDFFCINQKGNRKKLKEFLIEEKIPSEKRDSIQLLADGNHIMWIIGFRISEYYKVSERTQRILLVNIIGGTQT</sequence>
<dbReference type="PANTHER" id="PTHR43033:SF1">
    <property type="entry name" value="TRNA(ILE)-LYSIDINE SYNTHASE-RELATED"/>
    <property type="match status" value="1"/>
</dbReference>
<dbReference type="CDD" id="cd01992">
    <property type="entry name" value="TilS_N"/>
    <property type="match status" value="1"/>
</dbReference>
<keyword evidence="4 8" id="KW-0819">tRNA processing</keyword>
<evidence type="ECO:0000256" key="4">
    <source>
        <dbReference type="ARBA" id="ARBA00022694"/>
    </source>
</evidence>
<dbReference type="SUPFAM" id="SSF56037">
    <property type="entry name" value="PheT/TilS domain"/>
    <property type="match status" value="1"/>
</dbReference>
<dbReference type="EMBL" id="FOYZ01000004">
    <property type="protein sequence ID" value="SFR71717.1"/>
    <property type="molecule type" value="Genomic_DNA"/>
</dbReference>
<keyword evidence="2 8" id="KW-0963">Cytoplasm</keyword>
<organism evidence="11 12">
    <name type="scientific">Anaeromicropila populeti</name>
    <dbReference type="NCBI Taxonomy" id="37658"/>
    <lineage>
        <taxon>Bacteria</taxon>
        <taxon>Bacillati</taxon>
        <taxon>Bacillota</taxon>
        <taxon>Clostridia</taxon>
        <taxon>Lachnospirales</taxon>
        <taxon>Lachnospiraceae</taxon>
        <taxon>Anaeromicropila</taxon>
    </lineage>
</organism>
<dbReference type="OrthoDB" id="9807403at2"/>